<feature type="chain" id="PRO_5043875281" evidence="2">
    <location>
        <begin position="18"/>
        <end position="132"/>
    </location>
</feature>
<dbReference type="AlphaFoldDB" id="A0AAV1WXM5"/>
<evidence type="ECO:0000313" key="3">
    <source>
        <dbReference type="EMBL" id="CAL0313912.1"/>
    </source>
</evidence>
<protein>
    <submittedName>
        <fullName evidence="3">Uncharacterized protein</fullName>
    </submittedName>
</protein>
<reference evidence="3 4" key="1">
    <citation type="submission" date="2024-03" db="EMBL/GenBank/DDBJ databases">
        <authorList>
            <person name="Martinez-Hernandez J."/>
        </authorList>
    </citation>
    <scope>NUCLEOTIDE SEQUENCE [LARGE SCALE GENOMIC DNA]</scope>
</reference>
<sequence>MALLLLFLLMTSFTVIAEELYTLPSTSTLHPLTHCPPRPPHHHHRHHRHHHHPPPFAPVHSDQAPPAKHPTLTLVKTPSPPSPILHPIAITNLAVQGVVYVKPCKYAGVDTLLGDTPLLGTPFVTQKQHLYL</sequence>
<evidence type="ECO:0000256" key="2">
    <source>
        <dbReference type="SAM" id="SignalP"/>
    </source>
</evidence>
<comment type="caution">
    <text evidence="3">The sequence shown here is derived from an EMBL/GenBank/DDBJ whole genome shotgun (WGS) entry which is preliminary data.</text>
</comment>
<feature type="compositionally biased region" description="Basic residues" evidence="1">
    <location>
        <begin position="39"/>
        <end position="53"/>
    </location>
</feature>
<gene>
    <name evidence="3" type="ORF">LLUT_LOCUS14972</name>
</gene>
<keyword evidence="2" id="KW-0732">Signal</keyword>
<keyword evidence="4" id="KW-1185">Reference proteome</keyword>
<feature type="signal peptide" evidence="2">
    <location>
        <begin position="1"/>
        <end position="17"/>
    </location>
</feature>
<accession>A0AAV1WXM5</accession>
<evidence type="ECO:0000313" key="4">
    <source>
        <dbReference type="Proteomes" id="UP001497480"/>
    </source>
</evidence>
<evidence type="ECO:0000256" key="1">
    <source>
        <dbReference type="SAM" id="MobiDB-lite"/>
    </source>
</evidence>
<name>A0AAV1WXM5_LUPLU</name>
<feature type="region of interest" description="Disordered" evidence="1">
    <location>
        <begin position="36"/>
        <end position="69"/>
    </location>
</feature>
<proteinExistence type="predicted"/>
<organism evidence="3 4">
    <name type="scientific">Lupinus luteus</name>
    <name type="common">European yellow lupine</name>
    <dbReference type="NCBI Taxonomy" id="3873"/>
    <lineage>
        <taxon>Eukaryota</taxon>
        <taxon>Viridiplantae</taxon>
        <taxon>Streptophyta</taxon>
        <taxon>Embryophyta</taxon>
        <taxon>Tracheophyta</taxon>
        <taxon>Spermatophyta</taxon>
        <taxon>Magnoliopsida</taxon>
        <taxon>eudicotyledons</taxon>
        <taxon>Gunneridae</taxon>
        <taxon>Pentapetalae</taxon>
        <taxon>rosids</taxon>
        <taxon>fabids</taxon>
        <taxon>Fabales</taxon>
        <taxon>Fabaceae</taxon>
        <taxon>Papilionoideae</taxon>
        <taxon>50 kb inversion clade</taxon>
        <taxon>genistoids sensu lato</taxon>
        <taxon>core genistoids</taxon>
        <taxon>Genisteae</taxon>
        <taxon>Lupinus</taxon>
    </lineage>
</organism>
<dbReference type="Proteomes" id="UP001497480">
    <property type="component" value="Unassembled WGS sequence"/>
</dbReference>
<dbReference type="EMBL" id="CAXHTB010000010">
    <property type="protein sequence ID" value="CAL0313912.1"/>
    <property type="molecule type" value="Genomic_DNA"/>
</dbReference>